<evidence type="ECO:0000313" key="3">
    <source>
        <dbReference type="Proteomes" id="UP001597183"/>
    </source>
</evidence>
<dbReference type="Proteomes" id="UP001597183">
    <property type="component" value="Unassembled WGS sequence"/>
</dbReference>
<dbReference type="InterPro" id="IPR010982">
    <property type="entry name" value="Lambda_DNA-bd_dom_sf"/>
</dbReference>
<dbReference type="InterPro" id="IPR011051">
    <property type="entry name" value="RmlC_Cupin_sf"/>
</dbReference>
<dbReference type="InterPro" id="IPR014710">
    <property type="entry name" value="RmlC-like_jellyroll"/>
</dbReference>
<evidence type="ECO:0000259" key="1">
    <source>
        <dbReference type="PROSITE" id="PS50943"/>
    </source>
</evidence>
<comment type="caution">
    <text evidence="2">The sequence shown here is derived from an EMBL/GenBank/DDBJ whole genome shotgun (WGS) entry which is preliminary data.</text>
</comment>
<dbReference type="PROSITE" id="PS50943">
    <property type="entry name" value="HTH_CROC1"/>
    <property type="match status" value="1"/>
</dbReference>
<dbReference type="SMART" id="SM00530">
    <property type="entry name" value="HTH_XRE"/>
    <property type="match status" value="1"/>
</dbReference>
<dbReference type="SUPFAM" id="SSF51182">
    <property type="entry name" value="RmlC-like cupins"/>
    <property type="match status" value="1"/>
</dbReference>
<dbReference type="SUPFAM" id="SSF47413">
    <property type="entry name" value="lambda repressor-like DNA-binding domains"/>
    <property type="match status" value="1"/>
</dbReference>
<evidence type="ECO:0000313" key="2">
    <source>
        <dbReference type="EMBL" id="MFD1364583.1"/>
    </source>
</evidence>
<dbReference type="Gene3D" id="2.60.120.10">
    <property type="entry name" value="Jelly Rolls"/>
    <property type="match status" value="2"/>
</dbReference>
<dbReference type="EMBL" id="JBHTMK010000005">
    <property type="protein sequence ID" value="MFD1364583.1"/>
    <property type="molecule type" value="Genomic_DNA"/>
</dbReference>
<proteinExistence type="predicted"/>
<reference evidence="3" key="1">
    <citation type="journal article" date="2019" name="Int. J. Syst. Evol. Microbiol.">
        <title>The Global Catalogue of Microorganisms (GCM) 10K type strain sequencing project: providing services to taxonomists for standard genome sequencing and annotation.</title>
        <authorList>
            <consortium name="The Broad Institute Genomics Platform"/>
            <consortium name="The Broad Institute Genome Sequencing Center for Infectious Disease"/>
            <person name="Wu L."/>
            <person name="Ma J."/>
        </authorList>
    </citation>
    <scope>NUCLEOTIDE SEQUENCE [LARGE SCALE GENOMIC DNA]</scope>
    <source>
        <strain evidence="3">CCM 7526</strain>
    </source>
</reference>
<organism evidence="2 3">
    <name type="scientific">Actinoplanes sichuanensis</name>
    <dbReference type="NCBI Taxonomy" id="512349"/>
    <lineage>
        <taxon>Bacteria</taxon>
        <taxon>Bacillati</taxon>
        <taxon>Actinomycetota</taxon>
        <taxon>Actinomycetes</taxon>
        <taxon>Micromonosporales</taxon>
        <taxon>Micromonosporaceae</taxon>
        <taxon>Actinoplanes</taxon>
    </lineage>
</organism>
<name>A0ABW4A2A1_9ACTN</name>
<protein>
    <submittedName>
        <fullName evidence="2">XRE family transcriptional regulator</fullName>
    </submittedName>
</protein>
<dbReference type="CDD" id="cd20489">
    <property type="entry name" value="cupin_HppE-like_C"/>
    <property type="match status" value="1"/>
</dbReference>
<keyword evidence="3" id="KW-1185">Reference proteome</keyword>
<sequence>MPDTDILQDPAVQARLSALLRSTANDLKRPDAYADTDLGLPTGTFARLVDGAEPVSWQVLVAAAAAWPVNLRDLLPLQDDTDRDVRIFHAAESEASSRILDRAGRPYYEYRDTVMSRLGSFRPEWIRMLCTVADNEPDNRAVQWNRGHLLYQLTYVVGPVNYYCSWNGTRRCIPMRTGDSVFGLPYAPHSFTSRDPDEPAYILALTYGGDLTGDPQRELAVLGEQAAHDLAYHPDGHLFAQLLTSFLHAKMLSPAELAGRAGLDPRRVEALLTGKVSPPPTELAQLAAGLRVNVRDLMPVTSATTDGISVQFAADARRWRTGADGAAAYEITELAGDPLHPHTTAVEVRPLLPQPTDAAWTRTYQHQYVYVLEADGTQMSWDSGGRQHDAELHAGDSVYLKPQVPVAFTGTGRLLVLRIGGAVRADVRFALGHMAGGGQDRYVRDTQLWYSNEGK</sequence>
<dbReference type="InterPro" id="IPR001387">
    <property type="entry name" value="Cro/C1-type_HTH"/>
</dbReference>
<feature type="domain" description="HTH cro/C1-type" evidence="1">
    <location>
        <begin position="252"/>
        <end position="297"/>
    </location>
</feature>
<accession>A0ABW4A2A1</accession>
<gene>
    <name evidence="2" type="ORF">ACFQ5G_04400</name>
</gene>
<dbReference type="RefSeq" id="WP_317791580.1">
    <property type="nucleotide sequence ID" value="NZ_AP028461.1"/>
</dbReference>
<dbReference type="Gene3D" id="1.10.260.40">
    <property type="entry name" value="lambda repressor-like DNA-binding domains"/>
    <property type="match status" value="1"/>
</dbReference>